<protein>
    <submittedName>
        <fullName evidence="2">Uncharacterized protein</fullName>
    </submittedName>
</protein>
<evidence type="ECO:0000313" key="2">
    <source>
        <dbReference type="EMBL" id="EER13171.1"/>
    </source>
</evidence>
<dbReference type="AlphaFoldDB" id="C5KQS5"/>
<gene>
    <name evidence="2" type="ORF">Pmar_PMAR020761</name>
</gene>
<sequence>MLCTIVLCWIAAQAICYKTGYGGVTLDLCALQIDAGLARRKEAIDRVAADLGVVLEDKQRPSVPPSGAHPVG</sequence>
<accession>C5KQS5</accession>
<reference evidence="2 3" key="1">
    <citation type="submission" date="2008-07" db="EMBL/GenBank/DDBJ databases">
        <authorList>
            <person name="El-Sayed N."/>
            <person name="Caler E."/>
            <person name="Inman J."/>
            <person name="Amedeo P."/>
            <person name="Hass B."/>
            <person name="Wortman J."/>
        </authorList>
    </citation>
    <scope>NUCLEOTIDE SEQUENCE [LARGE SCALE GENOMIC DNA]</scope>
    <source>
        <strain evidence="3">ATCC 50983 / TXsc</strain>
    </source>
</reference>
<dbReference type="EMBL" id="GG675521">
    <property type="protein sequence ID" value="EER13171.1"/>
    <property type="molecule type" value="Genomic_DNA"/>
</dbReference>
<evidence type="ECO:0000313" key="3">
    <source>
        <dbReference type="Proteomes" id="UP000007800"/>
    </source>
</evidence>
<feature type="chain" id="PRO_5002954028" evidence="1">
    <location>
        <begin position="17"/>
        <end position="72"/>
    </location>
</feature>
<dbReference type="Proteomes" id="UP000007800">
    <property type="component" value="Unassembled WGS sequence"/>
</dbReference>
<feature type="signal peptide" evidence="1">
    <location>
        <begin position="1"/>
        <end position="16"/>
    </location>
</feature>
<organism evidence="3">
    <name type="scientific">Perkinsus marinus (strain ATCC 50983 / TXsc)</name>
    <dbReference type="NCBI Taxonomy" id="423536"/>
    <lineage>
        <taxon>Eukaryota</taxon>
        <taxon>Sar</taxon>
        <taxon>Alveolata</taxon>
        <taxon>Perkinsozoa</taxon>
        <taxon>Perkinsea</taxon>
        <taxon>Perkinsida</taxon>
        <taxon>Perkinsidae</taxon>
        <taxon>Perkinsus</taxon>
    </lineage>
</organism>
<evidence type="ECO:0000256" key="1">
    <source>
        <dbReference type="SAM" id="SignalP"/>
    </source>
</evidence>
<dbReference type="InParanoid" id="C5KQS5"/>
<dbReference type="RefSeq" id="XP_002781376.1">
    <property type="nucleotide sequence ID" value="XM_002781330.1"/>
</dbReference>
<dbReference type="GeneID" id="9056793"/>
<keyword evidence="1" id="KW-0732">Signal</keyword>
<name>C5KQS5_PERM5</name>
<keyword evidence="3" id="KW-1185">Reference proteome</keyword>
<proteinExistence type="predicted"/>